<keyword evidence="7 9" id="KW-0811">Translocation</keyword>
<dbReference type="InterPro" id="IPR005807">
    <property type="entry name" value="SecE_bac"/>
</dbReference>
<dbReference type="Proteomes" id="UP001516588">
    <property type="component" value="Unassembled WGS sequence"/>
</dbReference>
<keyword evidence="3 9" id="KW-1003">Cell membrane</keyword>
<dbReference type="InterPro" id="IPR001901">
    <property type="entry name" value="Translocase_SecE/Sec61-g"/>
</dbReference>
<evidence type="ECO:0000256" key="5">
    <source>
        <dbReference type="ARBA" id="ARBA00022927"/>
    </source>
</evidence>
<comment type="subcellular location">
    <subcellularLocation>
        <location evidence="9">Cell membrane</location>
        <topology evidence="9">Single-pass membrane protein</topology>
    </subcellularLocation>
    <subcellularLocation>
        <location evidence="1">Membrane</location>
    </subcellularLocation>
</comment>
<keyword evidence="8 9" id="KW-0472">Membrane</keyword>
<dbReference type="PANTHER" id="PTHR33910">
    <property type="entry name" value="PROTEIN TRANSLOCASE SUBUNIT SECE"/>
    <property type="match status" value="1"/>
</dbReference>
<evidence type="ECO:0000256" key="9">
    <source>
        <dbReference type="HAMAP-Rule" id="MF_00422"/>
    </source>
</evidence>
<proteinExistence type="inferred from homology"/>
<dbReference type="PROSITE" id="PS01067">
    <property type="entry name" value="SECE_SEC61G"/>
    <property type="match status" value="1"/>
</dbReference>
<dbReference type="NCBIfam" id="TIGR00964">
    <property type="entry name" value="secE_bact"/>
    <property type="match status" value="1"/>
</dbReference>
<comment type="similarity">
    <text evidence="9">Belongs to the SecE/SEC61-gamma family.</text>
</comment>
<comment type="caution">
    <text evidence="10">The sequence shown here is derived from an EMBL/GenBank/DDBJ whole genome shotgun (WGS) entry which is preliminary data.</text>
</comment>
<evidence type="ECO:0000313" key="10">
    <source>
        <dbReference type="EMBL" id="MBE5036001.1"/>
    </source>
</evidence>
<comment type="subunit">
    <text evidence="9">Component of the Sec protein translocase complex. Heterotrimer consisting of SecY, SecE and SecG subunits. The heterotrimers can form oligomers, although 1 heterotrimer is thought to be able to translocate proteins. Interacts with the ribosome. Interacts with SecDF, and other proteins may be involved. Interacts with SecA.</text>
</comment>
<sequence length="72" mass="8039">MAGSKKNKEKKGIREYFKGVRLEMKKVVWPTKKELGAYTVTVLTTCVVFAVAFWLIDTGFLAALKGLLGINM</sequence>
<reference evidence="10 11" key="1">
    <citation type="submission" date="2020-10" db="EMBL/GenBank/DDBJ databases">
        <title>ChiBAC.</title>
        <authorList>
            <person name="Zenner C."/>
            <person name="Hitch T.C.A."/>
            <person name="Clavel T."/>
        </authorList>
    </citation>
    <scope>NUCLEOTIDE SEQUENCE [LARGE SCALE GENOMIC DNA]</scope>
    <source>
        <strain evidence="10 11">DSM 108706</strain>
    </source>
</reference>
<protein>
    <recommendedName>
        <fullName evidence="9">Protein translocase subunit SecE</fullName>
    </recommendedName>
</protein>
<evidence type="ECO:0000256" key="4">
    <source>
        <dbReference type="ARBA" id="ARBA00022692"/>
    </source>
</evidence>
<dbReference type="HAMAP" id="MF_00422">
    <property type="entry name" value="SecE"/>
    <property type="match status" value="1"/>
</dbReference>
<dbReference type="InterPro" id="IPR038379">
    <property type="entry name" value="SecE_sf"/>
</dbReference>
<evidence type="ECO:0000256" key="2">
    <source>
        <dbReference type="ARBA" id="ARBA00022448"/>
    </source>
</evidence>
<gene>
    <name evidence="9 10" type="primary">secE</name>
    <name evidence="10" type="ORF">INF20_06920</name>
</gene>
<dbReference type="PRINTS" id="PR01650">
    <property type="entry name" value="SECETRNLCASE"/>
</dbReference>
<evidence type="ECO:0000256" key="1">
    <source>
        <dbReference type="ARBA" id="ARBA00004370"/>
    </source>
</evidence>
<evidence type="ECO:0000256" key="3">
    <source>
        <dbReference type="ARBA" id="ARBA00022475"/>
    </source>
</evidence>
<keyword evidence="11" id="KW-1185">Reference proteome</keyword>
<dbReference type="Gene3D" id="1.20.5.1030">
    <property type="entry name" value="Preprotein translocase secy subunit"/>
    <property type="match status" value="1"/>
</dbReference>
<dbReference type="EMBL" id="JADCKA010000013">
    <property type="protein sequence ID" value="MBE5036001.1"/>
    <property type="molecule type" value="Genomic_DNA"/>
</dbReference>
<dbReference type="Pfam" id="PF00584">
    <property type="entry name" value="SecE"/>
    <property type="match status" value="1"/>
</dbReference>
<keyword evidence="2 9" id="KW-0813">Transport</keyword>
<comment type="function">
    <text evidence="9">Essential subunit of the Sec protein translocation channel SecYEG. Clamps together the 2 halves of SecY. May contact the channel plug during translocation.</text>
</comment>
<organism evidence="10 11">
    <name type="scientific">Gallibacter intestinalis</name>
    <dbReference type="NCBI Taxonomy" id="2779356"/>
    <lineage>
        <taxon>Bacteria</taxon>
        <taxon>Bacillati</taxon>
        <taxon>Bacillota</taxon>
        <taxon>Clostridia</taxon>
        <taxon>Eubacteriales</taxon>
        <taxon>Eubacteriaceae</taxon>
        <taxon>Gallibacter</taxon>
    </lineage>
</organism>
<evidence type="ECO:0000256" key="8">
    <source>
        <dbReference type="ARBA" id="ARBA00023136"/>
    </source>
</evidence>
<evidence type="ECO:0000313" key="11">
    <source>
        <dbReference type="Proteomes" id="UP001516588"/>
    </source>
</evidence>
<name>A0ABR9QYR5_9FIRM</name>
<accession>A0ABR9QYR5</accession>
<evidence type="ECO:0000256" key="6">
    <source>
        <dbReference type="ARBA" id="ARBA00022989"/>
    </source>
</evidence>
<keyword evidence="6 9" id="KW-1133">Transmembrane helix</keyword>
<dbReference type="PANTHER" id="PTHR33910:SF1">
    <property type="entry name" value="PROTEIN TRANSLOCASE SUBUNIT SECE"/>
    <property type="match status" value="1"/>
</dbReference>
<keyword evidence="5 9" id="KW-0653">Protein transport</keyword>
<feature type="transmembrane region" description="Helical" evidence="9">
    <location>
        <begin position="35"/>
        <end position="56"/>
    </location>
</feature>
<evidence type="ECO:0000256" key="7">
    <source>
        <dbReference type="ARBA" id="ARBA00023010"/>
    </source>
</evidence>
<keyword evidence="4 9" id="KW-0812">Transmembrane</keyword>